<dbReference type="KEGG" id="kla:KLLA0_D13838g"/>
<dbReference type="Proteomes" id="UP000000598">
    <property type="component" value="Chromosome D"/>
</dbReference>
<gene>
    <name evidence="4" type="ORF">KLLA0_D13838g</name>
</gene>
<dbReference type="GeneID" id="2892719"/>
<dbReference type="PANTHER" id="PTHR46231:SF1">
    <property type="entry name" value="ANKYRIN REPEAT AND BTB_POZ DOMAIN-CONTAINING PROTEIN 1"/>
    <property type="match status" value="1"/>
</dbReference>
<evidence type="ECO:0000313" key="4">
    <source>
        <dbReference type="EMBL" id="CAH00775.1"/>
    </source>
</evidence>
<dbReference type="InterPro" id="IPR000210">
    <property type="entry name" value="BTB/POZ_dom"/>
</dbReference>
<proteinExistence type="predicted"/>
<dbReference type="eggNOG" id="KOG0511">
    <property type="taxonomic scope" value="Eukaryota"/>
</dbReference>
<dbReference type="PROSITE" id="PS50097">
    <property type="entry name" value="BTB"/>
    <property type="match status" value="2"/>
</dbReference>
<keyword evidence="1" id="KW-0677">Repeat</keyword>
<evidence type="ECO:0000259" key="3">
    <source>
        <dbReference type="PROSITE" id="PS50097"/>
    </source>
</evidence>
<keyword evidence="5" id="KW-1185">Reference proteome</keyword>
<reference evidence="4 5" key="1">
    <citation type="journal article" date="2004" name="Nature">
        <title>Genome evolution in yeasts.</title>
        <authorList>
            <consortium name="Genolevures"/>
            <person name="Dujon B."/>
            <person name="Sherman D."/>
            <person name="Fischer G."/>
            <person name="Durrens P."/>
            <person name="Casaregola S."/>
            <person name="Lafontaine I."/>
            <person name="de Montigny J."/>
            <person name="Marck C."/>
            <person name="Neuveglise C."/>
            <person name="Talla E."/>
            <person name="Goffard N."/>
            <person name="Frangeul L."/>
            <person name="Aigle M."/>
            <person name="Anthouard V."/>
            <person name="Babour A."/>
            <person name="Barbe V."/>
            <person name="Barnay S."/>
            <person name="Blanchin S."/>
            <person name="Beckerich J.M."/>
            <person name="Beyne E."/>
            <person name="Bleykasten C."/>
            <person name="Boisrame A."/>
            <person name="Boyer J."/>
            <person name="Cattolico L."/>
            <person name="Confanioleri F."/>
            <person name="de Daruvar A."/>
            <person name="Despons L."/>
            <person name="Fabre E."/>
            <person name="Fairhead C."/>
            <person name="Ferry-Dumazet H."/>
            <person name="Groppi A."/>
            <person name="Hantraye F."/>
            <person name="Hennequin C."/>
            <person name="Jauniaux N."/>
            <person name="Joyet P."/>
            <person name="Kachouri R."/>
            <person name="Kerrest A."/>
            <person name="Koszul R."/>
            <person name="Lemaire M."/>
            <person name="Lesur I."/>
            <person name="Ma L."/>
            <person name="Muller H."/>
            <person name="Nicaud J.M."/>
            <person name="Nikolski M."/>
            <person name="Oztas S."/>
            <person name="Ozier-Kalogeropoulos O."/>
            <person name="Pellenz S."/>
            <person name="Potier S."/>
            <person name="Richard G.F."/>
            <person name="Straub M.L."/>
            <person name="Suleau A."/>
            <person name="Swennene D."/>
            <person name="Tekaia F."/>
            <person name="Wesolowski-Louvel M."/>
            <person name="Westhof E."/>
            <person name="Wirth B."/>
            <person name="Zeniou-Meyer M."/>
            <person name="Zivanovic I."/>
            <person name="Bolotin-Fukuhara M."/>
            <person name="Thierry A."/>
            <person name="Bouchier C."/>
            <person name="Caudron B."/>
            <person name="Scarpelli C."/>
            <person name="Gaillardin C."/>
            <person name="Weissenbach J."/>
            <person name="Wincker P."/>
            <person name="Souciet J.L."/>
        </authorList>
    </citation>
    <scope>NUCLEOTIDE SEQUENCE [LARGE SCALE GENOMIC DNA]</scope>
    <source>
        <strain evidence="5">ATCC 8585 / CBS 2359 / DSM 70799 / NBRC 1267 / NRRL Y-1140 / WM37</strain>
    </source>
</reference>
<evidence type="ECO:0000313" key="5">
    <source>
        <dbReference type="Proteomes" id="UP000000598"/>
    </source>
</evidence>
<dbReference type="AlphaFoldDB" id="Q6CQW0"/>
<evidence type="ECO:0000256" key="2">
    <source>
        <dbReference type="ARBA" id="ARBA00023043"/>
    </source>
</evidence>
<dbReference type="GO" id="GO:0000151">
    <property type="term" value="C:ubiquitin ligase complex"/>
    <property type="evidence" value="ECO:0007669"/>
    <property type="project" value="TreeGrafter"/>
</dbReference>
<feature type="domain" description="BTB" evidence="3">
    <location>
        <begin position="286"/>
        <end position="359"/>
    </location>
</feature>
<dbReference type="RefSeq" id="XP_453679.1">
    <property type="nucleotide sequence ID" value="XM_453679.1"/>
</dbReference>
<organism evidence="4 5">
    <name type="scientific">Kluyveromyces lactis (strain ATCC 8585 / CBS 2359 / DSM 70799 / NBRC 1267 / NRRL Y-1140 / WM37)</name>
    <name type="common">Yeast</name>
    <name type="synonym">Candida sphaerica</name>
    <dbReference type="NCBI Taxonomy" id="284590"/>
    <lineage>
        <taxon>Eukaryota</taxon>
        <taxon>Fungi</taxon>
        <taxon>Dikarya</taxon>
        <taxon>Ascomycota</taxon>
        <taxon>Saccharomycotina</taxon>
        <taxon>Saccharomycetes</taxon>
        <taxon>Saccharomycetales</taxon>
        <taxon>Saccharomycetaceae</taxon>
        <taxon>Kluyveromyces</taxon>
    </lineage>
</organism>
<keyword evidence="2" id="KW-0040">ANK repeat</keyword>
<dbReference type="HOGENOM" id="CLU_022885_2_0_1"/>
<dbReference type="SMART" id="SM00248">
    <property type="entry name" value="ANK"/>
    <property type="match status" value="2"/>
</dbReference>
<dbReference type="PANTHER" id="PTHR46231">
    <property type="entry name" value="ANKYRIN REPEAT AND BTB/POZ DOMAIN-CONTAINING PROTEIN 1"/>
    <property type="match status" value="1"/>
</dbReference>
<dbReference type="InterPro" id="IPR002110">
    <property type="entry name" value="Ankyrin_rpt"/>
</dbReference>
<dbReference type="InterPro" id="IPR036770">
    <property type="entry name" value="Ankyrin_rpt-contain_sf"/>
</dbReference>
<dbReference type="STRING" id="284590.Q6CQW0"/>
<dbReference type="Gene3D" id="1.25.40.20">
    <property type="entry name" value="Ankyrin repeat-containing domain"/>
    <property type="match status" value="1"/>
</dbReference>
<dbReference type="Pfam" id="PF13637">
    <property type="entry name" value="Ank_4"/>
    <property type="match status" value="1"/>
</dbReference>
<dbReference type="SUPFAM" id="SSF54695">
    <property type="entry name" value="POZ domain"/>
    <property type="match status" value="2"/>
</dbReference>
<dbReference type="Pfam" id="PF00651">
    <property type="entry name" value="BTB"/>
    <property type="match status" value="2"/>
</dbReference>
<dbReference type="Gene3D" id="3.30.710.10">
    <property type="entry name" value="Potassium Channel Kv1.1, Chain A"/>
    <property type="match status" value="2"/>
</dbReference>
<dbReference type="CDD" id="cd18186">
    <property type="entry name" value="BTB_POZ_ZBTB_KLHL-like"/>
    <property type="match status" value="1"/>
</dbReference>
<dbReference type="SUPFAM" id="SSF48403">
    <property type="entry name" value="Ankyrin repeat"/>
    <property type="match status" value="1"/>
</dbReference>
<dbReference type="OMA" id="EGARCIY"/>
<dbReference type="SMART" id="SM00225">
    <property type="entry name" value="BTB"/>
    <property type="match status" value="2"/>
</dbReference>
<sequence>MVDTSAKNPLLNQNKNFLELCFACRIGDVENADRLISTGVNVNGVDEFDNSPLFLASLCGHEDVVNLLLRRGSVCDRDRYEGARCIYGALTDSIRNILLKYDISKAVDVKQPFASHLSSLMNDDIVNNFDFQFTFDDDLQIPAHKFILAARSSYFRQKFSGPWATLKSKRMPTGSDIEAFRSILKFIYLVPVLHELKQDQLKHIHLLSMKSGFPDLLSYLDKTMHVSDPSERASLMNEYQYKFNTDARDQLEAYVNENIFNNGILLTSGEVKDRHLKTLRDLPPFGDLVLKVTTSEGQDYFYMCHKSILVRSNFFKLMFSSSFQEATSEVPIVSLSVVNLSVAEVVLSYLYYDSTDIPWEIAIDVLRTSDFILTDRLKTMAAVTITQSKEFLTKYSIFDVLDVAWSCSVERLEHHAAKVIAYDIENYINDSLLSDAIIQSSKRIKSRQDTDTVELVDDIRFYLLEKYDLQADILELLDTEDDIDFLKKSGLLEYKKDIDLLESLLIELGFDI</sequence>
<evidence type="ECO:0000256" key="1">
    <source>
        <dbReference type="ARBA" id="ARBA00022737"/>
    </source>
</evidence>
<name>Q6CQW0_KLULA</name>
<dbReference type="InterPro" id="IPR011333">
    <property type="entry name" value="SKP1/BTB/POZ_sf"/>
</dbReference>
<dbReference type="EMBL" id="CR382124">
    <property type="protein sequence ID" value="CAH00775.1"/>
    <property type="molecule type" value="Genomic_DNA"/>
</dbReference>
<dbReference type="GO" id="GO:0005737">
    <property type="term" value="C:cytoplasm"/>
    <property type="evidence" value="ECO:0007669"/>
    <property type="project" value="TreeGrafter"/>
</dbReference>
<dbReference type="FunCoup" id="Q6CQW0">
    <property type="interactions" value="62"/>
</dbReference>
<accession>Q6CQW0</accession>
<feature type="domain" description="BTB" evidence="3">
    <location>
        <begin position="129"/>
        <end position="188"/>
    </location>
</feature>
<protein>
    <submittedName>
        <fullName evidence="4">KLLA0D13838p</fullName>
    </submittedName>
</protein>
<dbReference type="InParanoid" id="Q6CQW0"/>
<dbReference type="InterPro" id="IPR044515">
    <property type="entry name" value="ABTB1"/>
</dbReference>
<dbReference type="PaxDb" id="284590-Q6CQW0"/>